<dbReference type="EMBL" id="UINC01107119">
    <property type="protein sequence ID" value="SVC72263.1"/>
    <property type="molecule type" value="Genomic_DNA"/>
</dbReference>
<protein>
    <recommendedName>
        <fullName evidence="2">Large polyvalent protein associated domain-containing protein</fullName>
    </recommendedName>
</protein>
<evidence type="ECO:0000313" key="1">
    <source>
        <dbReference type="EMBL" id="SVC72263.1"/>
    </source>
</evidence>
<feature type="non-terminal residue" evidence="1">
    <location>
        <position position="344"/>
    </location>
</feature>
<feature type="non-terminal residue" evidence="1">
    <location>
        <position position="1"/>
    </location>
</feature>
<accession>A0A382PFV8</accession>
<evidence type="ECO:0008006" key="2">
    <source>
        <dbReference type="Google" id="ProtNLM"/>
    </source>
</evidence>
<reference evidence="1" key="1">
    <citation type="submission" date="2018-05" db="EMBL/GenBank/DDBJ databases">
        <authorList>
            <person name="Lanie J.A."/>
            <person name="Ng W.-L."/>
            <person name="Kazmierczak K.M."/>
            <person name="Andrzejewski T.M."/>
            <person name="Davidsen T.M."/>
            <person name="Wayne K.J."/>
            <person name="Tettelin H."/>
            <person name="Glass J.I."/>
            <person name="Rusch D."/>
            <person name="Podicherti R."/>
            <person name="Tsui H.-C.T."/>
            <person name="Winkler M.E."/>
        </authorList>
    </citation>
    <scope>NUCLEOTIDE SEQUENCE</scope>
</reference>
<name>A0A382PFV8_9ZZZZ</name>
<proteinExistence type="predicted"/>
<dbReference type="AlphaFoldDB" id="A0A382PFV8"/>
<sequence>ANLTEMLLIGRAASALGATPQALPYYLGGGFGVGVGADSYHRKRSQINAQGVKPSVWEALAYSLMQGGAEAGIAMTFSKMGAHGLEGLMSRGLLKGAAKTQFRKLLAASRKLKDGTPINSFFNPRAIQGAFAAIGTNLPPELLEESATTYAQLMTDVIFSMDFHAMDSDQFEEAMKDTAIQTTVLIGMAEGGRYAGQQGYDYVEKYMDAKKFARLKEKYSDQLGLDRTVEDDPNIDLAEEMAYSEMMSGQLTEHQQNLLVEKSKPGQFAAFAEGVESEEQAKEIYYRLESRNRLGAEEFWKAYQEGKKKPTEREGKESKAAAEEAVKVMEVLGEEADDERKKQE</sequence>
<organism evidence="1">
    <name type="scientific">marine metagenome</name>
    <dbReference type="NCBI Taxonomy" id="408172"/>
    <lineage>
        <taxon>unclassified sequences</taxon>
        <taxon>metagenomes</taxon>
        <taxon>ecological metagenomes</taxon>
    </lineage>
</organism>
<gene>
    <name evidence="1" type="ORF">METZ01_LOCUS325117</name>
</gene>